<dbReference type="AlphaFoldDB" id="A0A5B9WDH0"/>
<protein>
    <recommendedName>
        <fullName evidence="1">Putative restriction endonuclease domain-containing protein</fullName>
    </recommendedName>
</protein>
<dbReference type="InterPro" id="IPR012296">
    <property type="entry name" value="Nuclease_put_TT1808"/>
</dbReference>
<evidence type="ECO:0000313" key="3">
    <source>
        <dbReference type="Proteomes" id="UP000324233"/>
    </source>
</evidence>
<dbReference type="InterPro" id="IPR011335">
    <property type="entry name" value="Restrct_endonuc-II-like"/>
</dbReference>
<reference evidence="2 3" key="1">
    <citation type="submission" date="2019-08" db="EMBL/GenBank/DDBJ databases">
        <title>Deep-cultivation of Planctomycetes and their phenomic and genomic characterization uncovers novel biology.</title>
        <authorList>
            <person name="Wiegand S."/>
            <person name="Jogler M."/>
            <person name="Boedeker C."/>
            <person name="Pinto D."/>
            <person name="Vollmers J."/>
            <person name="Rivas-Marin E."/>
            <person name="Kohn T."/>
            <person name="Peeters S.H."/>
            <person name="Heuer A."/>
            <person name="Rast P."/>
            <person name="Oberbeckmann S."/>
            <person name="Bunk B."/>
            <person name="Jeske O."/>
            <person name="Meyerdierks A."/>
            <person name="Storesund J.E."/>
            <person name="Kallscheuer N."/>
            <person name="Luecker S."/>
            <person name="Lage O.M."/>
            <person name="Pohl T."/>
            <person name="Merkel B.J."/>
            <person name="Hornburger P."/>
            <person name="Mueller R.-W."/>
            <person name="Bruemmer F."/>
            <person name="Labrenz M."/>
            <person name="Spormann A.M."/>
            <person name="Op den Camp H."/>
            <person name="Overmann J."/>
            <person name="Amann R."/>
            <person name="Jetten M.S.M."/>
            <person name="Mascher T."/>
            <person name="Medema M.H."/>
            <person name="Devos D.P."/>
            <person name="Kaster A.-K."/>
            <person name="Ovreas L."/>
            <person name="Rohde M."/>
            <person name="Galperin M.Y."/>
            <person name="Jogler C."/>
        </authorList>
    </citation>
    <scope>NUCLEOTIDE SEQUENCE [LARGE SCALE GENOMIC DNA]</scope>
    <source>
        <strain evidence="2 3">OJF2</strain>
    </source>
</reference>
<dbReference type="RefSeq" id="WP_168222169.1">
    <property type="nucleotide sequence ID" value="NZ_CP042997.1"/>
</dbReference>
<feature type="domain" description="Putative restriction endonuclease" evidence="1">
    <location>
        <begin position="17"/>
        <end position="184"/>
    </location>
</feature>
<dbReference type="Proteomes" id="UP000324233">
    <property type="component" value="Chromosome"/>
</dbReference>
<evidence type="ECO:0000259" key="1">
    <source>
        <dbReference type="Pfam" id="PF05685"/>
    </source>
</evidence>
<name>A0A5B9WDH0_9BACT</name>
<dbReference type="InterPro" id="IPR008538">
    <property type="entry name" value="Uma2"/>
</dbReference>
<dbReference type="EMBL" id="CP042997">
    <property type="protein sequence ID" value="QEH38001.1"/>
    <property type="molecule type" value="Genomic_DNA"/>
</dbReference>
<organism evidence="2 3">
    <name type="scientific">Aquisphaera giovannonii</name>
    <dbReference type="NCBI Taxonomy" id="406548"/>
    <lineage>
        <taxon>Bacteria</taxon>
        <taxon>Pseudomonadati</taxon>
        <taxon>Planctomycetota</taxon>
        <taxon>Planctomycetia</taxon>
        <taxon>Isosphaerales</taxon>
        <taxon>Isosphaeraceae</taxon>
        <taxon>Aquisphaera</taxon>
    </lineage>
</organism>
<dbReference type="SUPFAM" id="SSF52980">
    <property type="entry name" value="Restriction endonuclease-like"/>
    <property type="match status" value="1"/>
</dbReference>
<dbReference type="PANTHER" id="PTHR34107:SF1">
    <property type="entry name" value="SLL0198 PROTEIN"/>
    <property type="match status" value="1"/>
</dbReference>
<proteinExistence type="predicted"/>
<dbReference type="PANTHER" id="PTHR34107">
    <property type="entry name" value="SLL0198 PROTEIN-RELATED"/>
    <property type="match status" value="1"/>
</dbReference>
<gene>
    <name evidence="2" type="ORF">OJF2_65970</name>
</gene>
<dbReference type="Gene3D" id="3.90.1570.10">
    <property type="entry name" value="tt1808, chain A"/>
    <property type="match status" value="1"/>
</dbReference>
<evidence type="ECO:0000313" key="2">
    <source>
        <dbReference type="EMBL" id="QEH38001.1"/>
    </source>
</evidence>
<keyword evidence="3" id="KW-1185">Reference proteome</keyword>
<sequence length="189" mass="20759">MATAPASPLPDALVTAEEFAARPDPGRPEELVEGRIVPMTVPKPRHGYLCNKAGRILGNFCEEHRLGWVFNNDTGVITKRDPDTVRGADVAFYGYARLPEGELPDGYPDVAPDLVLEVLSPSDRWPKVLTKVAEYLDAGVSAVLVLDDERREARLFRGDGTIRVLSAEDELGIPDILGAFRITIGRFFD</sequence>
<dbReference type="Pfam" id="PF05685">
    <property type="entry name" value="Uma2"/>
    <property type="match status" value="1"/>
</dbReference>
<dbReference type="KEGG" id="agv:OJF2_65970"/>
<dbReference type="CDD" id="cd06260">
    <property type="entry name" value="DUF820-like"/>
    <property type="match status" value="1"/>
</dbReference>
<accession>A0A5B9WDH0</accession>